<protein>
    <submittedName>
        <fullName evidence="1">Uncharacterized protein</fullName>
    </submittedName>
</protein>
<comment type="caution">
    <text evidence="1">The sequence shown here is derived from an EMBL/GenBank/DDBJ whole genome shotgun (WGS) entry which is preliminary data.</text>
</comment>
<evidence type="ECO:0000313" key="1">
    <source>
        <dbReference type="EMBL" id="GAK77074.1"/>
    </source>
</evidence>
<dbReference type="AlphaFoldDB" id="A0A081DDS8"/>
<accession>A0A081DDS8</accession>
<dbReference type="Proteomes" id="UP000028980">
    <property type="component" value="Unassembled WGS sequence"/>
</dbReference>
<dbReference type="EMBL" id="BBLG01000006">
    <property type="protein sequence ID" value="GAK77074.1"/>
    <property type="molecule type" value="Genomic_DNA"/>
</dbReference>
<proteinExistence type="predicted"/>
<sequence length="40" mass="4710">MYFHGLKILVITLSRKRETKKAALRLLFKSSFIISLEFIP</sequence>
<name>A0A081DDS8_NONUL</name>
<gene>
    <name evidence="1" type="ORF">JCM19296_2678</name>
</gene>
<reference evidence="1 2" key="1">
    <citation type="journal article" date="2014" name="Genome Announc.">
        <title>Draft Genome Sequences of Marine Flavobacterium Nonlabens Strains NR17, NR24, NR27, NR32, NR33, and Ara13.</title>
        <authorList>
            <person name="Nakanishi M."/>
            <person name="Meirelles P."/>
            <person name="Suzuki R."/>
            <person name="Takatani N."/>
            <person name="Mino S."/>
            <person name="Suda W."/>
            <person name="Oshima K."/>
            <person name="Hattori M."/>
            <person name="Ohkuma M."/>
            <person name="Hosokawa M."/>
            <person name="Miyashita K."/>
            <person name="Thompson F.L."/>
            <person name="Niwa A."/>
            <person name="Sawabe T."/>
            <person name="Sawabe T."/>
        </authorList>
    </citation>
    <scope>NUCLEOTIDE SEQUENCE [LARGE SCALE GENOMIC DNA]</scope>
    <source>
        <strain evidence="2">JCM19296</strain>
    </source>
</reference>
<organism evidence="1 2">
    <name type="scientific">Nonlabens ulvanivorans</name>
    <name type="common">Persicivirga ulvanivorans</name>
    <dbReference type="NCBI Taxonomy" id="906888"/>
    <lineage>
        <taxon>Bacteria</taxon>
        <taxon>Pseudomonadati</taxon>
        <taxon>Bacteroidota</taxon>
        <taxon>Flavobacteriia</taxon>
        <taxon>Flavobacteriales</taxon>
        <taxon>Flavobacteriaceae</taxon>
        <taxon>Nonlabens</taxon>
    </lineage>
</organism>
<evidence type="ECO:0000313" key="2">
    <source>
        <dbReference type="Proteomes" id="UP000028980"/>
    </source>
</evidence>